<evidence type="ECO:0000259" key="1">
    <source>
        <dbReference type="Pfam" id="PF13201"/>
    </source>
</evidence>
<feature type="domain" description="Putative carbohydrate metabolism" evidence="1">
    <location>
        <begin position="123"/>
        <end position="364"/>
    </location>
</feature>
<reference evidence="2 3" key="1">
    <citation type="journal article" date="2019" name="Nat. Med.">
        <title>A library of human gut bacterial isolates paired with longitudinal multiomics data enables mechanistic microbiome research.</title>
        <authorList>
            <person name="Poyet M."/>
            <person name="Groussin M."/>
            <person name="Gibbons S.M."/>
            <person name="Avila-Pacheco J."/>
            <person name="Jiang X."/>
            <person name="Kearney S.M."/>
            <person name="Perrotta A.R."/>
            <person name="Berdy B."/>
            <person name="Zhao S."/>
            <person name="Lieberman T.D."/>
            <person name="Swanson P.K."/>
            <person name="Smith M."/>
            <person name="Roesemann S."/>
            <person name="Alexander J.E."/>
            <person name="Rich S.A."/>
            <person name="Livny J."/>
            <person name="Vlamakis H."/>
            <person name="Clish C."/>
            <person name="Bullock K."/>
            <person name="Deik A."/>
            <person name="Scott J."/>
            <person name="Pierce K.A."/>
            <person name="Xavier R.J."/>
            <person name="Alm E.J."/>
        </authorList>
    </citation>
    <scope>NUCLEOTIDE SEQUENCE [LARGE SCALE GENOMIC DNA]</scope>
    <source>
        <strain evidence="2 3">BIOML-A10</strain>
    </source>
</reference>
<protein>
    <recommendedName>
        <fullName evidence="1">Putative carbohydrate metabolism domain-containing protein</fullName>
    </recommendedName>
</protein>
<sequence length="370" mass="41151">MKLKTIITSICISLCLGSCIQDEAPNAEADIISCVLPDPSILKSDPTITNNSVILMAYSNIKDGIKQIAPSFSLTEGATIYPPNGTVRDFSEPQTYIVTSQDGLWQKEYKVFVDTTNVKPQFSFEHWRIKEGTNGKKWYEFYEITDAGQEQPIWATANPVYAIIGSDDPFTHPTVSYDKGYIGKGVKLETKTTGAFGVMVGMPIAAGNLFIGSFDTQIAIPKPLEATQFGMPMAFNRKPIAFSVWYQYTPGKEFTDKDQNVIENKTDVFDLYAILYESADGKKLDGSINFNEDCIIGIARVNAPEPSKEYKNLYIPFVYRKDPDREKLSKGEYYMAVVFSSSRNGAYFEGAVGSTLIIDEAKLILEGDNE</sequence>
<dbReference type="AlphaFoldDB" id="A0A7J4XJP0"/>
<gene>
    <name evidence="2" type="ORF">F3F73_08925</name>
</gene>
<organism evidence="2 3">
    <name type="scientific">Bacteroides salyersiae</name>
    <dbReference type="NCBI Taxonomy" id="291644"/>
    <lineage>
        <taxon>Bacteria</taxon>
        <taxon>Pseudomonadati</taxon>
        <taxon>Bacteroidota</taxon>
        <taxon>Bacteroidia</taxon>
        <taxon>Bacteroidales</taxon>
        <taxon>Bacteroidaceae</taxon>
        <taxon>Bacteroides</taxon>
    </lineage>
</organism>
<evidence type="ECO:0000313" key="3">
    <source>
        <dbReference type="Proteomes" id="UP000422221"/>
    </source>
</evidence>
<dbReference type="EMBL" id="VWMK01000007">
    <property type="protein sequence ID" value="KAA3766276.1"/>
    <property type="molecule type" value="Genomic_DNA"/>
</dbReference>
<name>A0A7J4XJP0_9BACE</name>
<dbReference type="InterPro" id="IPR038653">
    <property type="entry name" value="Put_CMD_sf"/>
</dbReference>
<proteinExistence type="predicted"/>
<comment type="caution">
    <text evidence="2">The sequence shown here is derived from an EMBL/GenBank/DDBJ whole genome shotgun (WGS) entry which is preliminary data.</text>
</comment>
<dbReference type="Pfam" id="PF13201">
    <property type="entry name" value="PCMD"/>
    <property type="match status" value="1"/>
</dbReference>
<accession>A0A7J4XJP0</accession>
<dbReference type="InterPro" id="IPR025112">
    <property type="entry name" value="PCMD"/>
</dbReference>
<dbReference type="Gene3D" id="2.60.40.2340">
    <property type="match status" value="1"/>
</dbReference>
<evidence type="ECO:0000313" key="2">
    <source>
        <dbReference type="EMBL" id="KAA3766276.1"/>
    </source>
</evidence>
<dbReference type="Gene3D" id="2.60.120.890">
    <property type="entry name" value="BT2081, beta-jelly-roll domain"/>
    <property type="match status" value="1"/>
</dbReference>
<dbReference type="Proteomes" id="UP000422221">
    <property type="component" value="Unassembled WGS sequence"/>
</dbReference>